<keyword evidence="3 5" id="KW-0808">Transferase</keyword>
<feature type="domain" description="Carbohydrate kinase FGGY C-terminal" evidence="7">
    <location>
        <begin position="240"/>
        <end position="419"/>
    </location>
</feature>
<feature type="domain" description="Carbohydrate kinase FGGY N-terminal" evidence="6">
    <location>
        <begin position="1"/>
        <end position="231"/>
    </location>
</feature>
<organism evidence="8 9">
    <name type="scientific">Herbidospora galbida</name>
    <dbReference type="NCBI Taxonomy" id="2575442"/>
    <lineage>
        <taxon>Bacteria</taxon>
        <taxon>Bacillati</taxon>
        <taxon>Actinomycetota</taxon>
        <taxon>Actinomycetes</taxon>
        <taxon>Streptosporangiales</taxon>
        <taxon>Streptosporangiaceae</taxon>
        <taxon>Herbidospora</taxon>
    </lineage>
</organism>
<gene>
    <name evidence="8" type="ORF">FDA94_01350</name>
</gene>
<evidence type="ECO:0000259" key="6">
    <source>
        <dbReference type="Pfam" id="PF00370"/>
    </source>
</evidence>
<dbReference type="OrthoDB" id="9782710at2"/>
<evidence type="ECO:0000256" key="3">
    <source>
        <dbReference type="ARBA" id="ARBA00022679"/>
    </source>
</evidence>
<dbReference type="GO" id="GO:0042732">
    <property type="term" value="P:D-xylose metabolic process"/>
    <property type="evidence" value="ECO:0007669"/>
    <property type="project" value="UniProtKB-KW"/>
</dbReference>
<dbReference type="SUPFAM" id="SSF53067">
    <property type="entry name" value="Actin-like ATPase domain"/>
    <property type="match status" value="2"/>
</dbReference>
<dbReference type="PANTHER" id="PTHR43095:SF5">
    <property type="entry name" value="XYLULOSE KINASE"/>
    <property type="match status" value="1"/>
</dbReference>
<proteinExistence type="inferred from homology"/>
<comment type="caution">
    <text evidence="8">The sequence shown here is derived from an EMBL/GenBank/DDBJ whole genome shotgun (WGS) entry which is preliminary data.</text>
</comment>
<evidence type="ECO:0000256" key="4">
    <source>
        <dbReference type="ARBA" id="ARBA00022777"/>
    </source>
</evidence>
<dbReference type="AlphaFoldDB" id="A0A4U3MRC0"/>
<dbReference type="GO" id="GO:0016773">
    <property type="term" value="F:phosphotransferase activity, alcohol group as acceptor"/>
    <property type="evidence" value="ECO:0007669"/>
    <property type="project" value="InterPro"/>
</dbReference>
<keyword evidence="4 5" id="KW-0418">Kinase</keyword>
<dbReference type="Proteomes" id="UP000308705">
    <property type="component" value="Unassembled WGS sequence"/>
</dbReference>
<comment type="similarity">
    <text evidence="1 5">Belongs to the FGGY kinase family.</text>
</comment>
<evidence type="ECO:0000313" key="8">
    <source>
        <dbReference type="EMBL" id="TKK91459.1"/>
    </source>
</evidence>
<dbReference type="InterPro" id="IPR018484">
    <property type="entry name" value="FGGY_N"/>
</dbReference>
<dbReference type="Pfam" id="PF00370">
    <property type="entry name" value="FGGY_N"/>
    <property type="match status" value="1"/>
</dbReference>
<accession>A0A4U3MRC0</accession>
<dbReference type="Gene3D" id="3.30.420.40">
    <property type="match status" value="2"/>
</dbReference>
<dbReference type="PROSITE" id="PS00445">
    <property type="entry name" value="FGGY_KINASES_2"/>
    <property type="match status" value="1"/>
</dbReference>
<name>A0A4U3MRC0_9ACTN</name>
<dbReference type="PANTHER" id="PTHR43095">
    <property type="entry name" value="SUGAR KINASE"/>
    <property type="match status" value="1"/>
</dbReference>
<evidence type="ECO:0000313" key="9">
    <source>
        <dbReference type="Proteomes" id="UP000308705"/>
    </source>
</evidence>
<dbReference type="PIRSF" id="PIRSF000538">
    <property type="entry name" value="GlpK"/>
    <property type="match status" value="1"/>
</dbReference>
<dbReference type="InterPro" id="IPR050406">
    <property type="entry name" value="FGGY_Carb_Kinase"/>
</dbReference>
<reference evidence="8 9" key="1">
    <citation type="submission" date="2019-04" db="EMBL/GenBank/DDBJ databases">
        <title>Herbidospora sp. NEAU-GS14.nov., a novel actinomycete isolated from soil.</title>
        <authorList>
            <person name="Han L."/>
        </authorList>
    </citation>
    <scope>NUCLEOTIDE SEQUENCE [LARGE SCALE GENOMIC DNA]</scope>
    <source>
        <strain evidence="8 9">NEAU-GS14</strain>
    </source>
</reference>
<dbReference type="InterPro" id="IPR000577">
    <property type="entry name" value="Carb_kinase_FGGY"/>
</dbReference>
<dbReference type="InterPro" id="IPR018483">
    <property type="entry name" value="Carb_kinase_FGGY_CS"/>
</dbReference>
<keyword evidence="9" id="KW-1185">Reference proteome</keyword>
<dbReference type="InterPro" id="IPR043129">
    <property type="entry name" value="ATPase_NBD"/>
</dbReference>
<dbReference type="GO" id="GO:0016301">
    <property type="term" value="F:kinase activity"/>
    <property type="evidence" value="ECO:0007669"/>
    <property type="project" value="UniProtKB-KW"/>
</dbReference>
<dbReference type="EMBL" id="SZQA01000001">
    <property type="protein sequence ID" value="TKK91459.1"/>
    <property type="molecule type" value="Genomic_DNA"/>
</dbReference>
<evidence type="ECO:0000256" key="1">
    <source>
        <dbReference type="ARBA" id="ARBA00009156"/>
    </source>
</evidence>
<keyword evidence="2" id="KW-0119">Carbohydrate metabolism</keyword>
<sequence>MIAGLDVGTSAVKALITDAEGRIVARGQASHPTHRPGPGRVEQDPDDWWRGAAEALAQCGAARNRVKILAVTGQMQDLICPGRPAILYSDTRAVTEHDQALTLLPDEWPLVADNAPDVTSLPGKLLWLRQTQPAVLAAAEVLLMGAAGHLVRRATGIAACDLTTATTTGLLDACRRTWWEPAVTLLGLDGLLPPLVDGHTVTGELRTRDLGLPTGIPVVLAPGDAAATTLGVVGADTGRAYAYLGTSGWLAVVTDRPDRPEATHRLALPRPGHTLLIGAMLNAGSAADWARAAFLPGADPAAADTLAARCGPSGLIALPSLAGERYPVRDPDARGVLIGITPSTTPAQMYRAMLEGVAHVFGALLDALPVAEGPLPVCGGGAASTLWSQIMADVTGRPIIAVDAAFSAAFGAASCGLRAVTGVPLPDLATTSPGTPVEPGPDAPAYAPLHQVHRRLHAALAPTFAALAHSSRGGTPCA</sequence>
<keyword evidence="2" id="KW-0859">Xylose metabolism</keyword>
<evidence type="ECO:0000259" key="7">
    <source>
        <dbReference type="Pfam" id="PF02782"/>
    </source>
</evidence>
<evidence type="ECO:0000256" key="2">
    <source>
        <dbReference type="ARBA" id="ARBA00022629"/>
    </source>
</evidence>
<evidence type="ECO:0000256" key="5">
    <source>
        <dbReference type="RuleBase" id="RU003733"/>
    </source>
</evidence>
<protein>
    <submittedName>
        <fullName evidence="8">Sugar kinase</fullName>
    </submittedName>
</protein>
<dbReference type="InterPro" id="IPR018485">
    <property type="entry name" value="FGGY_C"/>
</dbReference>
<dbReference type="RefSeq" id="WP_137245147.1">
    <property type="nucleotide sequence ID" value="NZ_SZQA01000001.1"/>
</dbReference>
<dbReference type="Pfam" id="PF02782">
    <property type="entry name" value="FGGY_C"/>
    <property type="match status" value="1"/>
</dbReference>